<name>A0A7W6RAY8_9PROT</name>
<evidence type="ECO:0000313" key="2">
    <source>
        <dbReference type="EMBL" id="MBB4265181.1"/>
    </source>
</evidence>
<protein>
    <submittedName>
        <fullName evidence="2">Putative phage-associated protein</fullName>
    </submittedName>
</protein>
<evidence type="ECO:0000256" key="1">
    <source>
        <dbReference type="SAM" id="MobiDB-lite"/>
    </source>
</evidence>
<proteinExistence type="predicted"/>
<dbReference type="AlphaFoldDB" id="A0A7W6RAY8"/>
<feature type="region of interest" description="Disordered" evidence="1">
    <location>
        <begin position="170"/>
        <end position="193"/>
    </location>
</feature>
<dbReference type="RefSeq" id="WP_184042805.1">
    <property type="nucleotide sequence ID" value="NZ_JACIGK010000004.1"/>
</dbReference>
<accession>A0A7W6RAY8</accession>
<dbReference type="Proteomes" id="UP000554286">
    <property type="component" value="Unassembled WGS sequence"/>
</dbReference>
<keyword evidence="3" id="KW-1185">Reference proteome</keyword>
<organism evidence="2 3">
    <name type="scientific">Roseospira visakhapatnamensis</name>
    <dbReference type="NCBI Taxonomy" id="390880"/>
    <lineage>
        <taxon>Bacteria</taxon>
        <taxon>Pseudomonadati</taxon>
        <taxon>Pseudomonadota</taxon>
        <taxon>Alphaproteobacteria</taxon>
        <taxon>Rhodospirillales</taxon>
        <taxon>Rhodospirillaceae</taxon>
        <taxon>Roseospira</taxon>
    </lineage>
</organism>
<evidence type="ECO:0000313" key="3">
    <source>
        <dbReference type="Proteomes" id="UP000554286"/>
    </source>
</evidence>
<reference evidence="2 3" key="1">
    <citation type="submission" date="2020-08" db="EMBL/GenBank/DDBJ databases">
        <title>Genome sequencing of Purple Non-Sulfur Bacteria from various extreme environments.</title>
        <authorList>
            <person name="Mayer M."/>
        </authorList>
    </citation>
    <scope>NUCLEOTIDE SEQUENCE [LARGE SCALE GENOMIC DNA]</scope>
    <source>
        <strain evidence="2 3">JA131</strain>
    </source>
</reference>
<gene>
    <name evidence="2" type="ORF">GGD89_000796</name>
</gene>
<comment type="caution">
    <text evidence="2">The sequence shown here is derived from an EMBL/GenBank/DDBJ whole genome shotgun (WGS) entry which is preliminary data.</text>
</comment>
<sequence length="193" mass="21751">MTRAPLTDSAFDAAFWLLDRALEDNEYLNPRKLHRLLYLAQAYFAVSQSGRALMPATFVADPDGPLEPTLFRAFAYSRPRVDVQPIDEAGTQLLDSIWRRFGAHSTDHLTKTVKRHPPYADAFRAGPRAVITVEAMVAFYGRPRRRPEEGIGILTDSGAPAIDQVLRPRVMRSQSGKPVNVHQWRPRSLKDKG</sequence>
<dbReference type="EMBL" id="JACIGK010000004">
    <property type="protein sequence ID" value="MBB4265181.1"/>
    <property type="molecule type" value="Genomic_DNA"/>
</dbReference>